<dbReference type="PANTHER" id="PTHR12277">
    <property type="entry name" value="ALPHA/BETA HYDROLASE DOMAIN-CONTAINING PROTEIN"/>
    <property type="match status" value="1"/>
</dbReference>
<dbReference type="Proteomes" id="UP000284842">
    <property type="component" value="Unassembled WGS sequence"/>
</dbReference>
<proteinExistence type="predicted"/>
<evidence type="ECO:0000313" key="1">
    <source>
        <dbReference type="EMBL" id="PPR01128.1"/>
    </source>
</evidence>
<organism evidence="1 2">
    <name type="scientific">Panaeolus cyanescens</name>
    <dbReference type="NCBI Taxonomy" id="181874"/>
    <lineage>
        <taxon>Eukaryota</taxon>
        <taxon>Fungi</taxon>
        <taxon>Dikarya</taxon>
        <taxon>Basidiomycota</taxon>
        <taxon>Agaricomycotina</taxon>
        <taxon>Agaricomycetes</taxon>
        <taxon>Agaricomycetidae</taxon>
        <taxon>Agaricales</taxon>
        <taxon>Agaricineae</taxon>
        <taxon>Galeropsidaceae</taxon>
        <taxon>Panaeolus</taxon>
    </lineage>
</organism>
<dbReference type="Gene3D" id="3.40.50.1820">
    <property type="entry name" value="alpha/beta hydrolase"/>
    <property type="match status" value="1"/>
</dbReference>
<dbReference type="EMBL" id="NHTK01001270">
    <property type="protein sequence ID" value="PPR01128.1"/>
    <property type="molecule type" value="Genomic_DNA"/>
</dbReference>
<evidence type="ECO:0008006" key="3">
    <source>
        <dbReference type="Google" id="ProtNLM"/>
    </source>
</evidence>
<dbReference type="InterPro" id="IPR029058">
    <property type="entry name" value="AB_hydrolase_fold"/>
</dbReference>
<sequence length="237" mass="26189">MGIVSRSIELHYEQALTSHSQITTLLTQRSKFPVYIGASLPQGEDRDRFADIMVCSASLRIDAQTVFDAVLGDTDRDRTQKPIFLYGHSLGTAVAIDLASQNINAGKISGLILDTAFTSIAGIIKSWRRFGFLGHCGFLFSEKWPSDTRLAQIPASVSILLLSTDRDPIVPSAHGKALYEIAKERGDKQNPRVDENERGEVLFKLVDPYEGNAIQNMWDLIGEFMTRASKTTQGIKA</sequence>
<dbReference type="PANTHER" id="PTHR12277:SF81">
    <property type="entry name" value="PROTEIN ABHD13"/>
    <property type="match status" value="1"/>
</dbReference>
<protein>
    <recommendedName>
        <fullName evidence="3">Serine aminopeptidase S33 domain-containing protein</fullName>
    </recommendedName>
</protein>
<reference evidence="1 2" key="1">
    <citation type="journal article" date="2018" name="Evol. Lett.">
        <title>Horizontal gene cluster transfer increased hallucinogenic mushroom diversity.</title>
        <authorList>
            <person name="Reynolds H.T."/>
            <person name="Vijayakumar V."/>
            <person name="Gluck-Thaler E."/>
            <person name="Korotkin H.B."/>
            <person name="Matheny P.B."/>
            <person name="Slot J.C."/>
        </authorList>
    </citation>
    <scope>NUCLEOTIDE SEQUENCE [LARGE SCALE GENOMIC DNA]</scope>
    <source>
        <strain evidence="1 2">2629</strain>
    </source>
</reference>
<comment type="caution">
    <text evidence="1">The sequence shown here is derived from an EMBL/GenBank/DDBJ whole genome shotgun (WGS) entry which is preliminary data.</text>
</comment>
<dbReference type="AlphaFoldDB" id="A0A409YDQ1"/>
<dbReference type="InParanoid" id="A0A409YDQ1"/>
<evidence type="ECO:0000313" key="2">
    <source>
        <dbReference type="Proteomes" id="UP000284842"/>
    </source>
</evidence>
<dbReference type="OrthoDB" id="10249433at2759"/>
<name>A0A409YDQ1_9AGAR</name>
<dbReference type="SUPFAM" id="SSF53474">
    <property type="entry name" value="alpha/beta-Hydrolases"/>
    <property type="match status" value="1"/>
</dbReference>
<accession>A0A409YDQ1</accession>
<gene>
    <name evidence="1" type="ORF">CVT24_000421</name>
</gene>
<dbReference type="STRING" id="181874.A0A409YDQ1"/>
<keyword evidence="2" id="KW-1185">Reference proteome</keyword>